<dbReference type="InterPro" id="IPR001650">
    <property type="entry name" value="Helicase_C-like"/>
</dbReference>
<evidence type="ECO:0000313" key="4">
    <source>
        <dbReference type="EMBL" id="GAA2417663.1"/>
    </source>
</evidence>
<accession>A0ABP5W1V1</accession>
<sequence>MAGIRLRPHQVEAVDAIVRALEHRAGHQVPEGGLRATAVAATGAGKTLIAAEAARRLEPRGRVLVMVPTLDLLTQTVQAWREAGHSGPAVAVCSLAGDEVLAALGVRCTTNPIRLALWAGSGPVTVFATYASLAPRQEVDPADPDGDLVEVPGPLEAALRGAYGQKLQPFGLAVVDEAHRTTGDAAKPWAAIHDQTRIPAARRLYLTATPRIWQPTTRHPGRPGEEGEAGTAGGRSGAQEAADGRSEAVPADAGQSGQVVASMDDTRLYGPQVFTFSLTEAIDRGILARFEIDVLEIHPPDPGTEGVTGTDGTGDVTGTARQGGNEKEKRSRRPAALPEEKQRGRRLAALQAALVQHAAATGVRSLITFHHRTVEAMAFARALPGTAARLHQKDPARYPRRVWADWLCGEHEPQHRRRVLDRFADGIDDHGWETELSVLANVRVLGEGVDITGRRGVDGVVFADVRGSAVDIVQAVGRALRQKPGQGKVARLVVPVFLEPGEAPDDMLASASYKPLIAVLQGLRSHSEQLVEQLAAASAPSRTQPVSVLGLDPAHDHDGGGGGEGSPPVAVPLLRFATPRDPQLIAQFIRTRVIQPESQIWLTGLTALRKWHHQHHNEHQDDHENQAHEQDQGQGDKHVGGIEGQGQEHDSDKHKHGDKNQDQEHDDNKNQNQEHDDNKNQNQEHDDDKNQDQGRGGLRERHQHNNHQTEPQGHNHDNSNREHRHHRKDGKVRTSGTTSPARGPVAVPLDARVGPFPLGQWVSEQRRAYRAGTLPAWRIELLEEAGMVWSVPDAAFEENLAAARTYHALHGTLCAPRTAVAEGRPVGQWLTNCRRPGGLGKNPQRAAERAARLAAIDPDWNPAEKGWTVDWQRHYTKLRTCLEGGATPDQIRPGITIGGEDIGLWLARQRAKWPQLTDRQRERLTTLGIQPTTPAGDGTAGNDSQTGQTPWAVTIPATTTPWDRALAALRQYQAREGHTRVPRKWIETVHDEAGHQHPIRLGVWISNQKSRRAKLPAERVKALEELGA</sequence>
<dbReference type="EMBL" id="BAAATJ010000040">
    <property type="protein sequence ID" value="GAA2417663.1"/>
    <property type="molecule type" value="Genomic_DNA"/>
</dbReference>
<reference evidence="5" key="1">
    <citation type="journal article" date="2019" name="Int. J. Syst. Evol. Microbiol.">
        <title>The Global Catalogue of Microorganisms (GCM) 10K type strain sequencing project: providing services to taxonomists for standard genome sequencing and annotation.</title>
        <authorList>
            <consortium name="The Broad Institute Genomics Platform"/>
            <consortium name="The Broad Institute Genome Sequencing Center for Infectious Disease"/>
            <person name="Wu L."/>
            <person name="Ma J."/>
        </authorList>
    </citation>
    <scope>NUCLEOTIDE SEQUENCE [LARGE SCALE GENOMIC DNA]</scope>
    <source>
        <strain evidence="5">JCM 6921</strain>
    </source>
</reference>
<dbReference type="InterPro" id="IPR027417">
    <property type="entry name" value="P-loop_NTPase"/>
</dbReference>
<evidence type="ECO:0000259" key="3">
    <source>
        <dbReference type="PROSITE" id="PS51194"/>
    </source>
</evidence>
<feature type="compositionally biased region" description="Low complexity" evidence="1">
    <location>
        <begin position="303"/>
        <end position="319"/>
    </location>
</feature>
<feature type="region of interest" description="Disordered" evidence="1">
    <location>
        <begin position="298"/>
        <end position="342"/>
    </location>
</feature>
<dbReference type="SMART" id="SM00487">
    <property type="entry name" value="DEXDc"/>
    <property type="match status" value="1"/>
</dbReference>
<dbReference type="Pfam" id="PF04851">
    <property type="entry name" value="ResIII"/>
    <property type="match status" value="1"/>
</dbReference>
<dbReference type="Pfam" id="PF03457">
    <property type="entry name" value="HA"/>
    <property type="match status" value="3"/>
</dbReference>
<evidence type="ECO:0000259" key="2">
    <source>
        <dbReference type="PROSITE" id="PS51192"/>
    </source>
</evidence>
<dbReference type="CDD" id="cd18785">
    <property type="entry name" value="SF2_C"/>
    <property type="match status" value="1"/>
</dbReference>
<protein>
    <recommendedName>
        <fullName evidence="6">Helicase</fullName>
    </recommendedName>
</protein>
<feature type="region of interest" description="Disordered" evidence="1">
    <location>
        <begin position="542"/>
        <end position="570"/>
    </location>
</feature>
<dbReference type="PANTHER" id="PTHR47396:SF1">
    <property type="entry name" value="ATP-DEPENDENT HELICASE IRC3-RELATED"/>
    <property type="match status" value="1"/>
</dbReference>
<dbReference type="InterPro" id="IPR050742">
    <property type="entry name" value="Helicase_Restrict-Modif_Enz"/>
</dbReference>
<evidence type="ECO:0000313" key="5">
    <source>
        <dbReference type="Proteomes" id="UP001500058"/>
    </source>
</evidence>
<proteinExistence type="predicted"/>
<feature type="domain" description="Helicase C-terminal" evidence="3">
    <location>
        <begin position="353"/>
        <end position="538"/>
    </location>
</feature>
<evidence type="ECO:0008006" key="6">
    <source>
        <dbReference type="Google" id="ProtNLM"/>
    </source>
</evidence>
<feature type="region of interest" description="Disordered" evidence="1">
    <location>
        <begin position="927"/>
        <end position="948"/>
    </location>
</feature>
<dbReference type="InterPro" id="IPR005114">
    <property type="entry name" value="Helicase_assoc"/>
</dbReference>
<dbReference type="PANTHER" id="PTHR47396">
    <property type="entry name" value="TYPE I RESTRICTION ENZYME ECOKI R PROTEIN"/>
    <property type="match status" value="1"/>
</dbReference>
<name>A0ABP5W1V1_9ACTN</name>
<comment type="caution">
    <text evidence="4">The sequence shown here is derived from an EMBL/GenBank/DDBJ whole genome shotgun (WGS) entry which is preliminary data.</text>
</comment>
<dbReference type="InterPro" id="IPR006935">
    <property type="entry name" value="Helicase/UvrB_N"/>
</dbReference>
<dbReference type="Gene3D" id="6.10.140.530">
    <property type="match status" value="2"/>
</dbReference>
<dbReference type="PROSITE" id="PS51194">
    <property type="entry name" value="HELICASE_CTER"/>
    <property type="match status" value="1"/>
</dbReference>
<dbReference type="SUPFAM" id="SSF52540">
    <property type="entry name" value="P-loop containing nucleoside triphosphate hydrolases"/>
    <property type="match status" value="1"/>
</dbReference>
<organism evidence="4 5">
    <name type="scientific">Streptomyces glaucosporus</name>
    <dbReference type="NCBI Taxonomy" id="284044"/>
    <lineage>
        <taxon>Bacteria</taxon>
        <taxon>Bacillati</taxon>
        <taxon>Actinomycetota</taxon>
        <taxon>Actinomycetes</taxon>
        <taxon>Kitasatosporales</taxon>
        <taxon>Streptomycetaceae</taxon>
        <taxon>Streptomyces</taxon>
    </lineage>
</organism>
<dbReference type="InterPro" id="IPR014001">
    <property type="entry name" value="Helicase_ATP-bd"/>
</dbReference>
<gene>
    <name evidence="4" type="ORF">GCM10010420_55030</name>
</gene>
<dbReference type="Gene3D" id="3.40.50.300">
    <property type="entry name" value="P-loop containing nucleotide triphosphate hydrolases"/>
    <property type="match status" value="2"/>
</dbReference>
<feature type="domain" description="Helicase ATP-binding" evidence="2">
    <location>
        <begin position="27"/>
        <end position="210"/>
    </location>
</feature>
<feature type="region of interest" description="Disordered" evidence="1">
    <location>
        <begin position="612"/>
        <end position="749"/>
    </location>
</feature>
<keyword evidence="5" id="KW-1185">Reference proteome</keyword>
<dbReference type="PROSITE" id="PS51192">
    <property type="entry name" value="HELICASE_ATP_BIND_1"/>
    <property type="match status" value="1"/>
</dbReference>
<evidence type="ECO:0000256" key="1">
    <source>
        <dbReference type="SAM" id="MobiDB-lite"/>
    </source>
</evidence>
<feature type="region of interest" description="Disordered" evidence="1">
    <location>
        <begin position="210"/>
        <end position="257"/>
    </location>
</feature>
<feature type="compositionally biased region" description="Basic and acidic residues" evidence="1">
    <location>
        <begin position="617"/>
        <end position="700"/>
    </location>
</feature>
<dbReference type="Proteomes" id="UP001500058">
    <property type="component" value="Unassembled WGS sequence"/>
</dbReference>